<dbReference type="PANTHER" id="PTHR47976">
    <property type="entry name" value="G-TYPE LECTIN S-RECEPTOR-LIKE SERINE/THREONINE-PROTEIN KINASE SD2-5"/>
    <property type="match status" value="1"/>
</dbReference>
<dbReference type="EMBL" id="WOCE01000006">
    <property type="protein sequence ID" value="KAE9611257.1"/>
    <property type="molecule type" value="Genomic_DNA"/>
</dbReference>
<dbReference type="Proteomes" id="UP000447434">
    <property type="component" value="Chromosome 6"/>
</dbReference>
<dbReference type="GO" id="GO:0004674">
    <property type="term" value="F:protein serine/threonine kinase activity"/>
    <property type="evidence" value="ECO:0007669"/>
    <property type="project" value="UniProtKB-KW"/>
</dbReference>
<dbReference type="InterPro" id="IPR051343">
    <property type="entry name" value="G-type_lectin_kinases/EP1-like"/>
</dbReference>
<keyword evidence="2" id="KW-0723">Serine/threonine-protein kinase</keyword>
<evidence type="ECO:0000313" key="3">
    <source>
        <dbReference type="Proteomes" id="UP000447434"/>
    </source>
</evidence>
<protein>
    <submittedName>
        <fullName evidence="2">Putative non-specific serine/threonine protein kinase</fullName>
    </submittedName>
</protein>
<keyword evidence="2" id="KW-0808">Transferase</keyword>
<dbReference type="OrthoDB" id="5857966at2759"/>
<dbReference type="PANTHER" id="PTHR47976:SF62">
    <property type="entry name" value="RECEPTOR-LIKE SERINE_THREONINE-PROTEIN KINASE"/>
    <property type="match status" value="1"/>
</dbReference>
<dbReference type="InterPro" id="IPR011009">
    <property type="entry name" value="Kinase-like_dom_sf"/>
</dbReference>
<comment type="caution">
    <text evidence="2">The sequence shown here is derived from an EMBL/GenBank/DDBJ whole genome shotgun (WGS) entry which is preliminary data.</text>
</comment>
<keyword evidence="2" id="KW-0418">Kinase</keyword>
<dbReference type="AlphaFoldDB" id="A0A6A4QBD8"/>
<reference evidence="3" key="1">
    <citation type="journal article" date="2020" name="Nat. Commun.">
        <title>Genome sequence of the cluster root forming white lupin.</title>
        <authorList>
            <person name="Hufnagel B."/>
            <person name="Marques A."/>
            <person name="Soriano A."/>
            <person name="Marques L."/>
            <person name="Divol F."/>
            <person name="Doumas P."/>
            <person name="Sallet E."/>
            <person name="Mancinotti D."/>
            <person name="Carrere S."/>
            <person name="Marande W."/>
            <person name="Arribat S."/>
            <person name="Keller J."/>
            <person name="Huneau C."/>
            <person name="Blein T."/>
            <person name="Aime D."/>
            <person name="Laguerre M."/>
            <person name="Taylor J."/>
            <person name="Schubert V."/>
            <person name="Nelson M."/>
            <person name="Geu-Flores F."/>
            <person name="Crespi M."/>
            <person name="Gallardo-Guerrero K."/>
            <person name="Delaux P.-M."/>
            <person name="Salse J."/>
            <person name="Berges H."/>
            <person name="Guyot R."/>
            <person name="Gouzy J."/>
            <person name="Peret B."/>
        </authorList>
    </citation>
    <scope>NUCLEOTIDE SEQUENCE [LARGE SCALE GENOMIC DNA]</scope>
    <source>
        <strain evidence="3">cv. Amiga</strain>
    </source>
</reference>
<name>A0A6A4QBD8_LUPAL</name>
<gene>
    <name evidence="2" type="ORF">Lalb_Chr06g0160631</name>
</gene>
<evidence type="ECO:0000256" key="1">
    <source>
        <dbReference type="ARBA" id="ARBA00022729"/>
    </source>
</evidence>
<evidence type="ECO:0000313" key="2">
    <source>
        <dbReference type="EMBL" id="KAE9611257.1"/>
    </source>
</evidence>
<dbReference type="SUPFAM" id="SSF56112">
    <property type="entry name" value="Protein kinase-like (PK-like)"/>
    <property type="match status" value="1"/>
</dbReference>
<keyword evidence="3" id="KW-1185">Reference proteome</keyword>
<accession>A0A6A4QBD8</accession>
<keyword evidence="1" id="KW-0732">Signal</keyword>
<sequence>MMLEILFCRRHIELHQIEDGGDELILIDWVLHWAKEGNLRVIVSHDLEVVNDFKRFERMTMVGLWCLCPNPTLRPSMIRVLQMLEGNIEVGVPPLFDGKML</sequence>
<organism evidence="2 3">
    <name type="scientific">Lupinus albus</name>
    <name type="common">White lupine</name>
    <name type="synonym">Lupinus termis</name>
    <dbReference type="NCBI Taxonomy" id="3870"/>
    <lineage>
        <taxon>Eukaryota</taxon>
        <taxon>Viridiplantae</taxon>
        <taxon>Streptophyta</taxon>
        <taxon>Embryophyta</taxon>
        <taxon>Tracheophyta</taxon>
        <taxon>Spermatophyta</taxon>
        <taxon>Magnoliopsida</taxon>
        <taxon>eudicotyledons</taxon>
        <taxon>Gunneridae</taxon>
        <taxon>Pentapetalae</taxon>
        <taxon>rosids</taxon>
        <taxon>fabids</taxon>
        <taxon>Fabales</taxon>
        <taxon>Fabaceae</taxon>
        <taxon>Papilionoideae</taxon>
        <taxon>50 kb inversion clade</taxon>
        <taxon>genistoids sensu lato</taxon>
        <taxon>core genistoids</taxon>
        <taxon>Genisteae</taxon>
        <taxon>Lupinus</taxon>
    </lineage>
</organism>
<dbReference type="Gene3D" id="1.10.510.10">
    <property type="entry name" value="Transferase(Phosphotransferase) domain 1"/>
    <property type="match status" value="1"/>
</dbReference>
<proteinExistence type="predicted"/>